<dbReference type="KEGG" id="dan:6501242"/>
<dbReference type="AlphaFoldDB" id="B3M2E4"/>
<feature type="region of interest" description="Disordered" evidence="1">
    <location>
        <begin position="1"/>
        <end position="107"/>
    </location>
</feature>
<reference evidence="2 3" key="1">
    <citation type="journal article" date="2007" name="Nature">
        <title>Evolution of genes and genomes on the Drosophila phylogeny.</title>
        <authorList>
            <consortium name="Drosophila 12 Genomes Consortium"/>
            <person name="Clark A.G."/>
            <person name="Eisen M.B."/>
            <person name="Smith D.R."/>
            <person name="Bergman C.M."/>
            <person name="Oliver B."/>
            <person name="Markow T.A."/>
            <person name="Kaufman T.C."/>
            <person name="Kellis M."/>
            <person name="Gelbart W."/>
            <person name="Iyer V.N."/>
            <person name="Pollard D.A."/>
            <person name="Sackton T.B."/>
            <person name="Larracuente A.M."/>
            <person name="Singh N.D."/>
            <person name="Abad J.P."/>
            <person name="Abt D.N."/>
            <person name="Adryan B."/>
            <person name="Aguade M."/>
            <person name="Akashi H."/>
            <person name="Anderson W.W."/>
            <person name="Aquadro C.F."/>
            <person name="Ardell D.H."/>
            <person name="Arguello R."/>
            <person name="Artieri C.G."/>
            <person name="Barbash D.A."/>
            <person name="Barker D."/>
            <person name="Barsanti P."/>
            <person name="Batterham P."/>
            <person name="Batzoglou S."/>
            <person name="Begun D."/>
            <person name="Bhutkar A."/>
            <person name="Blanco E."/>
            <person name="Bosak S.A."/>
            <person name="Bradley R.K."/>
            <person name="Brand A.D."/>
            <person name="Brent M.R."/>
            <person name="Brooks A.N."/>
            <person name="Brown R.H."/>
            <person name="Butlin R.K."/>
            <person name="Caggese C."/>
            <person name="Calvi B.R."/>
            <person name="Bernardo de Carvalho A."/>
            <person name="Caspi A."/>
            <person name="Castrezana S."/>
            <person name="Celniker S.E."/>
            <person name="Chang J.L."/>
            <person name="Chapple C."/>
            <person name="Chatterji S."/>
            <person name="Chinwalla A."/>
            <person name="Civetta A."/>
            <person name="Clifton S.W."/>
            <person name="Comeron J.M."/>
            <person name="Costello J.C."/>
            <person name="Coyne J.A."/>
            <person name="Daub J."/>
            <person name="David R.G."/>
            <person name="Delcher A.L."/>
            <person name="Delehaunty K."/>
            <person name="Do C.B."/>
            <person name="Ebling H."/>
            <person name="Edwards K."/>
            <person name="Eickbush T."/>
            <person name="Evans J.D."/>
            <person name="Filipski A."/>
            <person name="Findeiss S."/>
            <person name="Freyhult E."/>
            <person name="Fulton L."/>
            <person name="Fulton R."/>
            <person name="Garcia A.C."/>
            <person name="Gardiner A."/>
            <person name="Garfield D.A."/>
            <person name="Garvin B.E."/>
            <person name="Gibson G."/>
            <person name="Gilbert D."/>
            <person name="Gnerre S."/>
            <person name="Godfrey J."/>
            <person name="Good R."/>
            <person name="Gotea V."/>
            <person name="Gravely B."/>
            <person name="Greenberg A.J."/>
            <person name="Griffiths-Jones S."/>
            <person name="Gross S."/>
            <person name="Guigo R."/>
            <person name="Gustafson E.A."/>
            <person name="Haerty W."/>
            <person name="Hahn M.W."/>
            <person name="Halligan D.L."/>
            <person name="Halpern A.L."/>
            <person name="Halter G.M."/>
            <person name="Han M.V."/>
            <person name="Heger A."/>
            <person name="Hillier L."/>
            <person name="Hinrichs A.S."/>
            <person name="Holmes I."/>
            <person name="Hoskins R.A."/>
            <person name="Hubisz M.J."/>
            <person name="Hultmark D."/>
            <person name="Huntley M.A."/>
            <person name="Jaffe D.B."/>
            <person name="Jagadeeshan S."/>
            <person name="Jeck W.R."/>
            <person name="Johnson J."/>
            <person name="Jones C.D."/>
            <person name="Jordan W.C."/>
            <person name="Karpen G.H."/>
            <person name="Kataoka E."/>
            <person name="Keightley P.D."/>
            <person name="Kheradpour P."/>
            <person name="Kirkness E.F."/>
            <person name="Koerich L.B."/>
            <person name="Kristiansen K."/>
            <person name="Kudrna D."/>
            <person name="Kulathinal R.J."/>
            <person name="Kumar S."/>
            <person name="Kwok R."/>
            <person name="Lander E."/>
            <person name="Langley C.H."/>
            <person name="Lapoint R."/>
            <person name="Lazzaro B.P."/>
            <person name="Lee S.J."/>
            <person name="Levesque L."/>
            <person name="Li R."/>
            <person name="Lin C.F."/>
            <person name="Lin M.F."/>
            <person name="Lindblad-Toh K."/>
            <person name="Llopart A."/>
            <person name="Long M."/>
            <person name="Low L."/>
            <person name="Lozovsky E."/>
            <person name="Lu J."/>
            <person name="Luo M."/>
            <person name="Machado C.A."/>
            <person name="Makalowski W."/>
            <person name="Marzo M."/>
            <person name="Matsuda M."/>
            <person name="Matzkin L."/>
            <person name="McAllister B."/>
            <person name="McBride C.S."/>
            <person name="McKernan B."/>
            <person name="McKernan K."/>
            <person name="Mendez-Lago M."/>
            <person name="Minx P."/>
            <person name="Mollenhauer M.U."/>
            <person name="Montooth K."/>
            <person name="Mount S.M."/>
            <person name="Mu X."/>
            <person name="Myers E."/>
            <person name="Negre B."/>
            <person name="Newfeld S."/>
            <person name="Nielsen R."/>
            <person name="Noor M.A."/>
            <person name="O'Grady P."/>
            <person name="Pachter L."/>
            <person name="Papaceit M."/>
            <person name="Parisi M.J."/>
            <person name="Parisi M."/>
            <person name="Parts L."/>
            <person name="Pedersen J.S."/>
            <person name="Pesole G."/>
            <person name="Phillippy A.M."/>
            <person name="Ponting C.P."/>
            <person name="Pop M."/>
            <person name="Porcelli D."/>
            <person name="Powell J.R."/>
            <person name="Prohaska S."/>
            <person name="Pruitt K."/>
            <person name="Puig M."/>
            <person name="Quesneville H."/>
            <person name="Ram K.R."/>
            <person name="Rand D."/>
            <person name="Rasmussen M.D."/>
            <person name="Reed L.K."/>
            <person name="Reenan R."/>
            <person name="Reily A."/>
            <person name="Remington K.A."/>
            <person name="Rieger T.T."/>
            <person name="Ritchie M.G."/>
            <person name="Robin C."/>
            <person name="Rogers Y.H."/>
            <person name="Rohde C."/>
            <person name="Rozas J."/>
            <person name="Rubenfield M.J."/>
            <person name="Ruiz A."/>
            <person name="Russo S."/>
            <person name="Salzberg S.L."/>
            <person name="Sanchez-Gracia A."/>
            <person name="Saranga D.J."/>
            <person name="Sato H."/>
            <person name="Schaeffer S.W."/>
            <person name="Schatz M.C."/>
            <person name="Schlenke T."/>
            <person name="Schwartz R."/>
            <person name="Segarra C."/>
            <person name="Singh R.S."/>
            <person name="Sirot L."/>
            <person name="Sirota M."/>
            <person name="Sisneros N.B."/>
            <person name="Smith C.D."/>
            <person name="Smith T.F."/>
            <person name="Spieth J."/>
            <person name="Stage D.E."/>
            <person name="Stark A."/>
            <person name="Stephan W."/>
            <person name="Strausberg R.L."/>
            <person name="Strempel S."/>
            <person name="Sturgill D."/>
            <person name="Sutton G."/>
            <person name="Sutton G.G."/>
            <person name="Tao W."/>
            <person name="Teichmann S."/>
            <person name="Tobari Y.N."/>
            <person name="Tomimura Y."/>
            <person name="Tsolas J.M."/>
            <person name="Valente V.L."/>
            <person name="Venter E."/>
            <person name="Venter J.C."/>
            <person name="Vicario S."/>
            <person name="Vieira F.G."/>
            <person name="Vilella A.J."/>
            <person name="Villasante A."/>
            <person name="Walenz B."/>
            <person name="Wang J."/>
            <person name="Wasserman M."/>
            <person name="Watts T."/>
            <person name="Wilson D."/>
            <person name="Wilson R.K."/>
            <person name="Wing R.A."/>
            <person name="Wolfner M.F."/>
            <person name="Wong A."/>
            <person name="Wong G.K."/>
            <person name="Wu C.I."/>
            <person name="Wu G."/>
            <person name="Yamamoto D."/>
            <person name="Yang H.P."/>
            <person name="Yang S.P."/>
            <person name="Yorke J.A."/>
            <person name="Yoshida K."/>
            <person name="Zdobnov E."/>
            <person name="Zhang P."/>
            <person name="Zhang Y."/>
            <person name="Zimin A.V."/>
            <person name="Baldwin J."/>
            <person name="Abdouelleil A."/>
            <person name="Abdulkadir J."/>
            <person name="Abebe A."/>
            <person name="Abera B."/>
            <person name="Abreu J."/>
            <person name="Acer S.C."/>
            <person name="Aftuck L."/>
            <person name="Alexander A."/>
            <person name="An P."/>
            <person name="Anderson E."/>
            <person name="Anderson S."/>
            <person name="Arachi H."/>
            <person name="Azer M."/>
            <person name="Bachantsang P."/>
            <person name="Barry A."/>
            <person name="Bayul T."/>
            <person name="Berlin A."/>
            <person name="Bessette D."/>
            <person name="Bloom T."/>
            <person name="Blye J."/>
            <person name="Boguslavskiy L."/>
            <person name="Bonnet C."/>
            <person name="Boukhgalter B."/>
            <person name="Bourzgui I."/>
            <person name="Brown A."/>
            <person name="Cahill P."/>
            <person name="Channer S."/>
            <person name="Cheshatsang Y."/>
            <person name="Chuda L."/>
            <person name="Citroen M."/>
            <person name="Collymore A."/>
            <person name="Cooke P."/>
            <person name="Costello M."/>
            <person name="D'Aco K."/>
            <person name="Daza R."/>
            <person name="De Haan G."/>
            <person name="DeGray S."/>
            <person name="DeMaso C."/>
            <person name="Dhargay N."/>
            <person name="Dooley K."/>
            <person name="Dooley E."/>
            <person name="Doricent M."/>
            <person name="Dorje P."/>
            <person name="Dorjee K."/>
            <person name="Dupes A."/>
            <person name="Elong R."/>
            <person name="Falk J."/>
            <person name="Farina A."/>
            <person name="Faro S."/>
            <person name="Ferguson D."/>
            <person name="Fisher S."/>
            <person name="Foley C.D."/>
            <person name="Franke A."/>
            <person name="Friedrich D."/>
            <person name="Gadbois L."/>
            <person name="Gearin G."/>
            <person name="Gearin C.R."/>
            <person name="Giannoukos G."/>
            <person name="Goode T."/>
            <person name="Graham J."/>
            <person name="Grandbois E."/>
            <person name="Grewal S."/>
            <person name="Gyaltsen K."/>
            <person name="Hafez N."/>
            <person name="Hagos B."/>
            <person name="Hall J."/>
            <person name="Henson C."/>
            <person name="Hollinger A."/>
            <person name="Honan T."/>
            <person name="Huard M.D."/>
            <person name="Hughes L."/>
            <person name="Hurhula B."/>
            <person name="Husby M.E."/>
            <person name="Kamat A."/>
            <person name="Kanga B."/>
            <person name="Kashin S."/>
            <person name="Khazanovich D."/>
            <person name="Kisner P."/>
            <person name="Lance K."/>
            <person name="Lara M."/>
            <person name="Lee W."/>
            <person name="Lennon N."/>
            <person name="Letendre F."/>
            <person name="LeVine R."/>
            <person name="Lipovsky A."/>
            <person name="Liu X."/>
            <person name="Liu J."/>
            <person name="Liu S."/>
            <person name="Lokyitsang T."/>
            <person name="Lokyitsang Y."/>
            <person name="Lubonja R."/>
            <person name="Lui A."/>
            <person name="MacDonald P."/>
            <person name="Magnisalis V."/>
            <person name="Maru K."/>
            <person name="Matthews C."/>
            <person name="McCusker W."/>
            <person name="McDonough S."/>
            <person name="Mehta T."/>
            <person name="Meldrim J."/>
            <person name="Meneus L."/>
            <person name="Mihai O."/>
            <person name="Mihalev A."/>
            <person name="Mihova T."/>
            <person name="Mittelman R."/>
            <person name="Mlenga V."/>
            <person name="Montmayeur A."/>
            <person name="Mulrain L."/>
            <person name="Navidi A."/>
            <person name="Naylor J."/>
            <person name="Negash T."/>
            <person name="Nguyen T."/>
            <person name="Nguyen N."/>
            <person name="Nicol R."/>
            <person name="Norbu C."/>
            <person name="Norbu N."/>
            <person name="Novod N."/>
            <person name="O'Neill B."/>
            <person name="Osman S."/>
            <person name="Markiewicz E."/>
            <person name="Oyono O.L."/>
            <person name="Patti C."/>
            <person name="Phunkhang P."/>
            <person name="Pierre F."/>
            <person name="Priest M."/>
            <person name="Raghuraman S."/>
            <person name="Rege F."/>
            <person name="Reyes R."/>
            <person name="Rise C."/>
            <person name="Rogov P."/>
            <person name="Ross K."/>
            <person name="Ryan E."/>
            <person name="Settipalli S."/>
            <person name="Shea T."/>
            <person name="Sherpa N."/>
            <person name="Shi L."/>
            <person name="Shih D."/>
            <person name="Sparrow T."/>
            <person name="Spaulding J."/>
            <person name="Stalker J."/>
            <person name="Stange-Thomann N."/>
            <person name="Stavropoulos S."/>
            <person name="Stone C."/>
            <person name="Strader C."/>
            <person name="Tesfaye S."/>
            <person name="Thomson T."/>
            <person name="Thoulutsang Y."/>
            <person name="Thoulutsang D."/>
            <person name="Topham K."/>
            <person name="Topping I."/>
            <person name="Tsamla T."/>
            <person name="Vassiliev H."/>
            <person name="Vo A."/>
            <person name="Wangchuk T."/>
            <person name="Wangdi T."/>
            <person name="Weiand M."/>
            <person name="Wilkinson J."/>
            <person name="Wilson A."/>
            <person name="Yadav S."/>
            <person name="Young G."/>
            <person name="Yu Q."/>
            <person name="Zembek L."/>
            <person name="Zhong D."/>
            <person name="Zimmer A."/>
            <person name="Zwirko Z."/>
            <person name="Jaffe D.B."/>
            <person name="Alvarez P."/>
            <person name="Brockman W."/>
            <person name="Butler J."/>
            <person name="Chin C."/>
            <person name="Gnerre S."/>
            <person name="Grabherr M."/>
            <person name="Kleber M."/>
            <person name="Mauceli E."/>
            <person name="MacCallum I."/>
        </authorList>
    </citation>
    <scope>NUCLEOTIDE SEQUENCE [LARGE SCALE GENOMIC DNA]</scope>
    <source>
        <strain evidence="3">Tucson 14024-0371.13</strain>
    </source>
</reference>
<gene>
    <name evidence="2" type="primary">Dana\GF18468</name>
    <name evidence="2" type="synonym">dana_GLEANR_19724</name>
    <name evidence="2" type="ORF">GF18468</name>
</gene>
<name>B3M2E4_DROAN</name>
<evidence type="ECO:0000256" key="1">
    <source>
        <dbReference type="SAM" id="MobiDB-lite"/>
    </source>
</evidence>
<dbReference type="HOGENOM" id="CLU_1273421_0_0_1"/>
<dbReference type="STRING" id="7217.B3M2E4"/>
<evidence type="ECO:0000313" key="2">
    <source>
        <dbReference type="EMBL" id="EDV43397.1"/>
    </source>
</evidence>
<sequence length="217" mass="23807">MSNLEDIPLAEPQTLPVAPSEITQASKSNSLKRFFKVSKKPLIRDQPDDDSDASSDDNAKEGSKPKTLTRFFTRNKTVQKDVVEASNTMGSPVTEQEKPIPNAKPTIKASISTYWKLLFHRQKNRQDAGSGAQQSNLGAAEQEEVHELQQVQLQESQSHSNTDLKETDGEETSTDPPKTAKMTAEELQDSLEGGMASSGDPATETETPSPTFVNQYL</sequence>
<dbReference type="OMA" id="GRFFTRF"/>
<feature type="region of interest" description="Disordered" evidence="1">
    <location>
        <begin position="124"/>
        <end position="217"/>
    </location>
</feature>
<protein>
    <submittedName>
        <fullName evidence="2">Uncharacterized protein</fullName>
    </submittedName>
</protein>
<dbReference type="EMBL" id="CH902617">
    <property type="protein sequence ID" value="EDV43397.1"/>
    <property type="molecule type" value="Genomic_DNA"/>
</dbReference>
<feature type="compositionally biased region" description="Polar residues" evidence="1">
    <location>
        <begin position="204"/>
        <end position="217"/>
    </location>
</feature>
<feature type="compositionally biased region" description="Polar residues" evidence="1">
    <location>
        <begin position="21"/>
        <end position="31"/>
    </location>
</feature>
<proteinExistence type="predicted"/>
<keyword evidence="3" id="KW-1185">Reference proteome</keyword>
<dbReference type="OrthoDB" id="7866379at2759"/>
<organism evidence="2 3">
    <name type="scientific">Drosophila ananassae</name>
    <name type="common">Fruit fly</name>
    <dbReference type="NCBI Taxonomy" id="7217"/>
    <lineage>
        <taxon>Eukaryota</taxon>
        <taxon>Metazoa</taxon>
        <taxon>Ecdysozoa</taxon>
        <taxon>Arthropoda</taxon>
        <taxon>Hexapoda</taxon>
        <taxon>Insecta</taxon>
        <taxon>Pterygota</taxon>
        <taxon>Neoptera</taxon>
        <taxon>Endopterygota</taxon>
        <taxon>Diptera</taxon>
        <taxon>Brachycera</taxon>
        <taxon>Muscomorpha</taxon>
        <taxon>Ephydroidea</taxon>
        <taxon>Drosophilidae</taxon>
        <taxon>Drosophila</taxon>
        <taxon>Sophophora</taxon>
    </lineage>
</organism>
<dbReference type="PhylomeDB" id="B3M2E4"/>
<accession>B3M2E4</accession>
<dbReference type="GeneID" id="6501242"/>
<dbReference type="eggNOG" id="ENOG502TA54">
    <property type="taxonomic scope" value="Eukaryota"/>
</dbReference>
<feature type="compositionally biased region" description="Low complexity" evidence="1">
    <location>
        <begin position="148"/>
        <end position="159"/>
    </location>
</feature>
<evidence type="ECO:0000313" key="3">
    <source>
        <dbReference type="Proteomes" id="UP000007801"/>
    </source>
</evidence>
<dbReference type="InParanoid" id="B3M2E4"/>
<dbReference type="Proteomes" id="UP000007801">
    <property type="component" value="Unassembled WGS sequence"/>
</dbReference>
<feature type="compositionally biased region" description="Polar residues" evidence="1">
    <location>
        <begin position="85"/>
        <end position="94"/>
    </location>
</feature>